<dbReference type="RefSeq" id="WP_062951694.1">
    <property type="nucleotide sequence ID" value="NZ_LPVY01000012.1"/>
</dbReference>
<dbReference type="OrthoDB" id="7365953at2"/>
<reference evidence="1 2" key="1">
    <citation type="submission" date="2015-12" db="EMBL/GenBank/DDBJ databases">
        <title>Genome sequence of Thalassospira lucentensis MCCC 1A02072.</title>
        <authorList>
            <person name="Lu L."/>
            <person name="Lai Q."/>
            <person name="Shao Z."/>
            <person name="Qian P."/>
        </authorList>
    </citation>
    <scope>NUCLEOTIDE SEQUENCE [LARGE SCALE GENOMIC DNA]</scope>
    <source>
        <strain evidence="1 2">MCCC 1A02072</strain>
    </source>
</reference>
<name>A0A154L4Q2_9PROT</name>
<comment type="caution">
    <text evidence="1">The sequence shown here is derived from an EMBL/GenBank/DDBJ whole genome shotgun (WGS) entry which is preliminary data.</text>
</comment>
<sequence>MTFRLTDRTKRRLFLVAVTALVVATIADGSRRFVADLIWTDDAAPWEKVTAVYYPDTQKQTDIRISDARFDDVAECRAHIGELSSGNGDPDLKKGRYECAIGFYRDGTGEGSYRLIVR</sequence>
<dbReference type="EMBL" id="LPVY01000012">
    <property type="protein sequence ID" value="KZB64431.1"/>
    <property type="molecule type" value="Genomic_DNA"/>
</dbReference>
<protein>
    <submittedName>
        <fullName evidence="1">Uncharacterized protein</fullName>
    </submittedName>
</protein>
<accession>A0A154L4Q2</accession>
<evidence type="ECO:0000313" key="1">
    <source>
        <dbReference type="EMBL" id="KZB64431.1"/>
    </source>
</evidence>
<dbReference type="AlphaFoldDB" id="A0A154L4Q2"/>
<organism evidence="1 2">
    <name type="scientific">Thalassospira lucentensis</name>
    <dbReference type="NCBI Taxonomy" id="168935"/>
    <lineage>
        <taxon>Bacteria</taxon>
        <taxon>Pseudomonadati</taxon>
        <taxon>Pseudomonadota</taxon>
        <taxon>Alphaproteobacteria</taxon>
        <taxon>Rhodospirillales</taxon>
        <taxon>Thalassospiraceae</taxon>
        <taxon>Thalassospira</taxon>
    </lineage>
</organism>
<evidence type="ECO:0000313" key="2">
    <source>
        <dbReference type="Proteomes" id="UP000076335"/>
    </source>
</evidence>
<gene>
    <name evidence="1" type="ORF">AUP42_00505</name>
</gene>
<proteinExistence type="predicted"/>
<dbReference type="Proteomes" id="UP000076335">
    <property type="component" value="Unassembled WGS sequence"/>
</dbReference>